<name>A0A4Q0YRX5_9GAMM</name>
<dbReference type="Gene3D" id="3.40.50.300">
    <property type="entry name" value="P-loop containing nucleotide triphosphate hydrolases"/>
    <property type="match status" value="1"/>
</dbReference>
<dbReference type="PANTHER" id="PTHR13748:SF46">
    <property type="entry name" value="ZINC CHAPERONE YEIR"/>
    <property type="match status" value="1"/>
</dbReference>
<dbReference type="Pfam" id="PF02492">
    <property type="entry name" value="cobW"/>
    <property type="match status" value="1"/>
</dbReference>
<protein>
    <submittedName>
        <fullName evidence="2">Cobalamin biosynthesis protein CobW</fullName>
    </submittedName>
</protein>
<comment type="caution">
    <text evidence="2">The sequence shown here is derived from an EMBL/GenBank/DDBJ whole genome shotgun (WGS) entry which is preliminary data.</text>
</comment>
<dbReference type="OrthoDB" id="9808822at2"/>
<dbReference type="GO" id="GO:0005737">
    <property type="term" value="C:cytoplasm"/>
    <property type="evidence" value="ECO:0007669"/>
    <property type="project" value="TreeGrafter"/>
</dbReference>
<gene>
    <name evidence="2" type="ORF">CS022_06610</name>
</gene>
<reference evidence="2 3" key="1">
    <citation type="submission" date="2017-10" db="EMBL/GenBank/DDBJ databases">
        <title>Nyctiphanis sp. nov., isolated from the stomach of the euphausiid Nyctiphanes simplex (Hansen, 1911) in the Gulf of California.</title>
        <authorList>
            <person name="Gomez-Gil B."/>
            <person name="Aguilar-Mendez M."/>
            <person name="Lopez-Cortes A."/>
            <person name="Gomez-Gutierrez J."/>
            <person name="Roque A."/>
            <person name="Lang E."/>
            <person name="Gonzalez-Castillo A."/>
        </authorList>
    </citation>
    <scope>NUCLEOTIDE SEQUENCE [LARGE SCALE GENOMIC DNA]</scope>
    <source>
        <strain evidence="2 3">CAIM 600</strain>
    </source>
</reference>
<feature type="domain" description="CobW/HypB/UreG nucleotide-binding" evidence="1">
    <location>
        <begin position="12"/>
        <end position="180"/>
    </location>
</feature>
<dbReference type="SUPFAM" id="SSF52540">
    <property type="entry name" value="P-loop containing nucleoside triphosphate hydrolases"/>
    <property type="match status" value="1"/>
</dbReference>
<evidence type="ECO:0000313" key="2">
    <source>
        <dbReference type="EMBL" id="RXJ73947.1"/>
    </source>
</evidence>
<dbReference type="InterPro" id="IPR051316">
    <property type="entry name" value="Zinc-reg_GTPase_activator"/>
</dbReference>
<dbReference type="PANTHER" id="PTHR13748">
    <property type="entry name" value="COBW-RELATED"/>
    <property type="match status" value="1"/>
</dbReference>
<proteinExistence type="predicted"/>
<dbReference type="RefSeq" id="WP_129121621.1">
    <property type="nucleotide sequence ID" value="NZ_PEIB01000005.1"/>
</dbReference>
<dbReference type="InterPro" id="IPR027417">
    <property type="entry name" value="P-loop_NTPase"/>
</dbReference>
<sequence>MSAQKNQIIAVPTNIITGFLGVGKTSAILHLMKHKPDSERWAVLVNEFGEIGVDGSLFEGQHGKEKGVFIREVPGGCMCCAAGLPMQIALNQLLSEARPDRLLVEPTGLGHPKEVLQVLSSENYRKALTLNKTVTLVDARKLSDSRYTEHETFNQQIAIADVVVGNKLDLYQEEDKSKLLDYVGKHGKIGTEVHFTQHGEMSLSHLFGEMTAEVYASHHHHHHGEQKPLASEQALPECGFLAATNEGEGFESVGWRFAPDMIFDRQKLCRLLTNISAERIKAVFITSDGVFGYNQTEDGLMEMELNDTAESRIEMIATSVDTGLESEILACLDA</sequence>
<dbReference type="AlphaFoldDB" id="A0A4Q0YRX5"/>
<accession>A0A4Q0YRX5</accession>
<dbReference type="EMBL" id="PEIB01000005">
    <property type="protein sequence ID" value="RXJ73947.1"/>
    <property type="molecule type" value="Genomic_DNA"/>
</dbReference>
<dbReference type="Proteomes" id="UP000290287">
    <property type="component" value="Unassembled WGS sequence"/>
</dbReference>
<keyword evidence="3" id="KW-1185">Reference proteome</keyword>
<dbReference type="InterPro" id="IPR003495">
    <property type="entry name" value="CobW/HypB/UreG_nucleotide-bd"/>
</dbReference>
<dbReference type="CDD" id="cd03112">
    <property type="entry name" value="CobW-like"/>
    <property type="match status" value="1"/>
</dbReference>
<evidence type="ECO:0000259" key="1">
    <source>
        <dbReference type="Pfam" id="PF02492"/>
    </source>
</evidence>
<evidence type="ECO:0000313" key="3">
    <source>
        <dbReference type="Proteomes" id="UP000290287"/>
    </source>
</evidence>
<organism evidence="2 3">
    <name type="scientific">Veronia nyctiphanis</name>
    <dbReference type="NCBI Taxonomy" id="1278244"/>
    <lineage>
        <taxon>Bacteria</taxon>
        <taxon>Pseudomonadati</taxon>
        <taxon>Pseudomonadota</taxon>
        <taxon>Gammaproteobacteria</taxon>
        <taxon>Vibrionales</taxon>
        <taxon>Vibrionaceae</taxon>
        <taxon>Veronia</taxon>
    </lineage>
</organism>